<keyword evidence="6" id="KW-0472">Membrane</keyword>
<dbReference type="GO" id="GO:0016787">
    <property type="term" value="F:hydrolase activity"/>
    <property type="evidence" value="ECO:0007669"/>
    <property type="project" value="UniProtKB-KW"/>
</dbReference>
<proteinExistence type="predicted"/>
<dbReference type="GO" id="GO:0005886">
    <property type="term" value="C:plasma membrane"/>
    <property type="evidence" value="ECO:0007669"/>
    <property type="project" value="UniProtKB-SubCell"/>
</dbReference>
<comment type="subcellular location">
    <subcellularLocation>
        <location evidence="1">Cell membrane</location>
        <topology evidence="1">Multi-pass membrane protein</topology>
    </subcellularLocation>
</comment>
<keyword evidence="4" id="KW-0378">Hydrolase</keyword>
<comment type="caution">
    <text evidence="8">The sequence shown here is derived from an EMBL/GenBank/DDBJ whole genome shotgun (WGS) entry which is preliminary data.</text>
</comment>
<evidence type="ECO:0000259" key="7">
    <source>
        <dbReference type="SMART" id="SM00014"/>
    </source>
</evidence>
<evidence type="ECO:0000313" key="8">
    <source>
        <dbReference type="EMBL" id="TNC74854.1"/>
    </source>
</evidence>
<keyword evidence="2" id="KW-1003">Cell membrane</keyword>
<evidence type="ECO:0000256" key="2">
    <source>
        <dbReference type="ARBA" id="ARBA00022475"/>
    </source>
</evidence>
<sequence length="199" mass="20422">MSLESAIETVEEADIAVAHKAAEVRHHPVTQALGHLSEIADQPPMLTLGALMLAGGLAGCQRSVAEAGGRLFASVALATAIKSVAKAIVVRTRPHVLADEGRYERGLLGPNEGPYNSFPSGHTADAVAAARAVARVFPEARLPLYGAAAAIGLAQIPRCAHYPSDVTAGALVGLAAEAVVDEVWSRLGEPLTTNAPQAG</sequence>
<keyword evidence="5" id="KW-1133">Transmembrane helix</keyword>
<dbReference type="EMBL" id="VDFV01000001">
    <property type="protein sequence ID" value="TNC74854.1"/>
    <property type="molecule type" value="Genomic_DNA"/>
</dbReference>
<dbReference type="InterPro" id="IPR036938">
    <property type="entry name" value="PAP2/HPO_sf"/>
</dbReference>
<dbReference type="InterPro" id="IPR000326">
    <property type="entry name" value="PAP2/HPO"/>
</dbReference>
<organism evidence="8 9">
    <name type="scientific">Rubellimicrobium roseum</name>
    <dbReference type="NCBI Taxonomy" id="687525"/>
    <lineage>
        <taxon>Bacteria</taxon>
        <taxon>Pseudomonadati</taxon>
        <taxon>Pseudomonadota</taxon>
        <taxon>Alphaproteobacteria</taxon>
        <taxon>Rhodobacterales</taxon>
        <taxon>Roseobacteraceae</taxon>
        <taxon>Rubellimicrobium</taxon>
    </lineage>
</organism>
<dbReference type="SMART" id="SM00014">
    <property type="entry name" value="acidPPc"/>
    <property type="match status" value="1"/>
</dbReference>
<keyword evidence="9" id="KW-1185">Reference proteome</keyword>
<evidence type="ECO:0000256" key="3">
    <source>
        <dbReference type="ARBA" id="ARBA00022692"/>
    </source>
</evidence>
<evidence type="ECO:0000256" key="6">
    <source>
        <dbReference type="ARBA" id="ARBA00023136"/>
    </source>
</evidence>
<dbReference type="Proteomes" id="UP000305709">
    <property type="component" value="Unassembled WGS sequence"/>
</dbReference>
<gene>
    <name evidence="8" type="ORF">FHG71_01610</name>
</gene>
<evidence type="ECO:0000256" key="5">
    <source>
        <dbReference type="ARBA" id="ARBA00022989"/>
    </source>
</evidence>
<dbReference type="Pfam" id="PF01569">
    <property type="entry name" value="PAP2"/>
    <property type="match status" value="1"/>
</dbReference>
<accession>A0A5C4NJ56</accession>
<dbReference type="RefSeq" id="WP_139079848.1">
    <property type="nucleotide sequence ID" value="NZ_VDFV01000001.1"/>
</dbReference>
<protein>
    <submittedName>
        <fullName evidence="8">Phosphatase PAP2 family protein</fullName>
    </submittedName>
</protein>
<dbReference type="OrthoDB" id="8004717at2"/>
<dbReference type="SUPFAM" id="SSF48317">
    <property type="entry name" value="Acid phosphatase/Vanadium-dependent haloperoxidase"/>
    <property type="match status" value="1"/>
</dbReference>
<dbReference type="PANTHER" id="PTHR14969">
    <property type="entry name" value="SPHINGOSINE-1-PHOSPHATE PHOSPHOHYDROLASE"/>
    <property type="match status" value="1"/>
</dbReference>
<dbReference type="AlphaFoldDB" id="A0A5C4NJ56"/>
<keyword evidence="3" id="KW-0812">Transmembrane</keyword>
<evidence type="ECO:0000256" key="4">
    <source>
        <dbReference type="ARBA" id="ARBA00022801"/>
    </source>
</evidence>
<feature type="domain" description="Phosphatidic acid phosphatase type 2/haloperoxidase" evidence="7">
    <location>
        <begin position="67"/>
        <end position="181"/>
    </location>
</feature>
<dbReference type="PANTHER" id="PTHR14969:SF62">
    <property type="entry name" value="DECAPRENYLPHOSPHORYL-5-PHOSPHORIBOSE PHOSPHATASE RV3807C-RELATED"/>
    <property type="match status" value="1"/>
</dbReference>
<reference evidence="8 9" key="1">
    <citation type="submission" date="2019-06" db="EMBL/GenBank/DDBJ databases">
        <authorList>
            <person name="Jiang L."/>
        </authorList>
    </citation>
    <scope>NUCLEOTIDE SEQUENCE [LARGE SCALE GENOMIC DNA]</scope>
    <source>
        <strain evidence="8 9">YIM 48858</strain>
    </source>
</reference>
<evidence type="ECO:0000313" key="9">
    <source>
        <dbReference type="Proteomes" id="UP000305709"/>
    </source>
</evidence>
<evidence type="ECO:0000256" key="1">
    <source>
        <dbReference type="ARBA" id="ARBA00004651"/>
    </source>
</evidence>
<dbReference type="Gene3D" id="1.20.144.10">
    <property type="entry name" value="Phosphatidic acid phosphatase type 2/haloperoxidase"/>
    <property type="match status" value="1"/>
</dbReference>
<name>A0A5C4NJ56_9RHOB</name>